<feature type="signal peptide" evidence="2">
    <location>
        <begin position="1"/>
        <end position="23"/>
    </location>
</feature>
<name>A0A1Q8V9P6_9ACTO</name>
<keyword evidence="2" id="KW-0732">Signal</keyword>
<dbReference type="EMBL" id="MSKI01000229">
    <property type="protein sequence ID" value="OLO44822.1"/>
    <property type="molecule type" value="Genomic_DNA"/>
</dbReference>
<gene>
    <name evidence="4" type="ORF">BKH30_13055</name>
</gene>
<evidence type="ECO:0000256" key="2">
    <source>
        <dbReference type="SAM" id="SignalP"/>
    </source>
</evidence>
<dbReference type="Pfam" id="PF13845">
    <property type="entry name" value="Septum_form"/>
    <property type="match status" value="1"/>
</dbReference>
<feature type="domain" description="Septum formation-related" evidence="3">
    <location>
        <begin position="110"/>
        <end position="194"/>
    </location>
</feature>
<feature type="chain" id="PRO_5039243176" description="Septum formation-related domain-containing protein" evidence="2">
    <location>
        <begin position="24"/>
        <end position="206"/>
    </location>
</feature>
<feature type="region of interest" description="Disordered" evidence="1">
    <location>
        <begin position="25"/>
        <end position="80"/>
    </location>
</feature>
<proteinExistence type="predicted"/>
<evidence type="ECO:0000259" key="3">
    <source>
        <dbReference type="Pfam" id="PF13845"/>
    </source>
</evidence>
<reference evidence="4 5" key="1">
    <citation type="submission" date="2016-12" db="EMBL/GenBank/DDBJ databases">
        <title>Genomic comparison of strains in the 'Actinomyces naeslundii' group.</title>
        <authorList>
            <person name="Mughal S.R."/>
            <person name="Do T."/>
            <person name="Gilbert S.C."/>
            <person name="Witherden E.A."/>
            <person name="Didelot X."/>
            <person name="Beighton D."/>
        </authorList>
    </citation>
    <scope>NUCLEOTIDE SEQUENCE [LARGE SCALE GENOMIC DNA]</scope>
    <source>
        <strain evidence="4 5">S24V</strain>
    </source>
</reference>
<dbReference type="AlphaFoldDB" id="A0A1Q8V9P6"/>
<evidence type="ECO:0000313" key="5">
    <source>
        <dbReference type="Proteomes" id="UP000186855"/>
    </source>
</evidence>
<feature type="compositionally biased region" description="Low complexity" evidence="1">
    <location>
        <begin position="59"/>
        <end position="75"/>
    </location>
</feature>
<comment type="caution">
    <text evidence="4">The sequence shown here is derived from an EMBL/GenBank/DDBJ whole genome shotgun (WGS) entry which is preliminary data.</text>
</comment>
<feature type="compositionally biased region" description="Polar residues" evidence="1">
    <location>
        <begin position="30"/>
        <end position="40"/>
    </location>
</feature>
<evidence type="ECO:0000313" key="4">
    <source>
        <dbReference type="EMBL" id="OLO44822.1"/>
    </source>
</evidence>
<dbReference type="InterPro" id="IPR026004">
    <property type="entry name" value="Septum_form"/>
</dbReference>
<dbReference type="Proteomes" id="UP000186855">
    <property type="component" value="Unassembled WGS sequence"/>
</dbReference>
<accession>A0A1Q8V9P6</accession>
<sequence length="206" mass="20734">MRTEASSLIALPTALLLAVSLSACDEEAVSTPSTGPSSSAKADPSGSPQGKDSRGSDGGSSAAPEADASAGSSAGAEGGAKTVDVHDLKTGNCVSELVNEPKNGETSATSATSAKLVDCSVPHQYEVVGTGQSTASTYTEANTPEKITAVCAPVLESYVGSAAKAKKYQVAALAPLRSSWDQGDHSLVCFAQNRDNTPLNNSIKNS</sequence>
<protein>
    <recommendedName>
        <fullName evidence="3">Septum formation-related domain-containing protein</fullName>
    </recommendedName>
</protein>
<organism evidence="4 5">
    <name type="scientific">Actinomyces oris</name>
    <dbReference type="NCBI Taxonomy" id="544580"/>
    <lineage>
        <taxon>Bacteria</taxon>
        <taxon>Bacillati</taxon>
        <taxon>Actinomycetota</taxon>
        <taxon>Actinomycetes</taxon>
        <taxon>Actinomycetales</taxon>
        <taxon>Actinomycetaceae</taxon>
        <taxon>Actinomyces</taxon>
    </lineage>
</organism>
<dbReference type="PROSITE" id="PS51257">
    <property type="entry name" value="PROKAR_LIPOPROTEIN"/>
    <property type="match status" value="1"/>
</dbReference>
<evidence type="ECO:0000256" key="1">
    <source>
        <dbReference type="SAM" id="MobiDB-lite"/>
    </source>
</evidence>